<evidence type="ECO:0000313" key="6">
    <source>
        <dbReference type="Proteomes" id="UP001161017"/>
    </source>
</evidence>
<dbReference type="InterPro" id="IPR024134">
    <property type="entry name" value="SOD_Cu/Zn_/chaperone"/>
</dbReference>
<comment type="caution">
    <text evidence="5">The sequence shown here is derived from an EMBL/GenBank/DDBJ whole genome shotgun (WGS) entry which is preliminary data.</text>
</comment>
<comment type="similarity">
    <text evidence="2">Belongs to the CCS1 family.</text>
</comment>
<dbReference type="PANTHER" id="PTHR10003">
    <property type="entry name" value="SUPEROXIDE DISMUTASE CU-ZN -RELATED"/>
    <property type="match status" value="1"/>
</dbReference>
<dbReference type="PROSITE" id="PS50846">
    <property type="entry name" value="HMA_2"/>
    <property type="match status" value="1"/>
</dbReference>
<protein>
    <recommendedName>
        <fullName evidence="3">Superoxide dismutase 1 copper chaperone</fullName>
    </recommendedName>
</protein>
<organism evidence="5 6">
    <name type="scientific">Ramalina farinacea</name>
    <dbReference type="NCBI Taxonomy" id="258253"/>
    <lineage>
        <taxon>Eukaryota</taxon>
        <taxon>Fungi</taxon>
        <taxon>Dikarya</taxon>
        <taxon>Ascomycota</taxon>
        <taxon>Pezizomycotina</taxon>
        <taxon>Lecanoromycetes</taxon>
        <taxon>OSLEUM clade</taxon>
        <taxon>Lecanoromycetidae</taxon>
        <taxon>Lecanorales</taxon>
        <taxon>Lecanorineae</taxon>
        <taxon>Ramalinaceae</taxon>
        <taxon>Ramalina</taxon>
    </lineage>
</organism>
<dbReference type="GO" id="GO:0006801">
    <property type="term" value="P:superoxide metabolic process"/>
    <property type="evidence" value="ECO:0007669"/>
    <property type="project" value="InterPro"/>
</dbReference>
<dbReference type="Proteomes" id="UP001161017">
    <property type="component" value="Unassembled WGS sequence"/>
</dbReference>
<keyword evidence="6" id="KW-1185">Reference proteome</keyword>
<dbReference type="SUPFAM" id="SSF55008">
    <property type="entry name" value="HMA, heavy metal-associated domain"/>
    <property type="match status" value="1"/>
</dbReference>
<dbReference type="Gene3D" id="3.30.70.100">
    <property type="match status" value="1"/>
</dbReference>
<dbReference type="CDD" id="cd00371">
    <property type="entry name" value="HMA"/>
    <property type="match status" value="1"/>
</dbReference>
<dbReference type="InterPro" id="IPR006121">
    <property type="entry name" value="HMA_dom"/>
</dbReference>
<evidence type="ECO:0000256" key="3">
    <source>
        <dbReference type="ARBA" id="ARBA00016103"/>
    </source>
</evidence>
<dbReference type="SUPFAM" id="SSF49329">
    <property type="entry name" value="Cu,Zn superoxide dismutase-like"/>
    <property type="match status" value="1"/>
</dbReference>
<proteinExistence type="inferred from homology"/>
<accession>A0AA43QKH4</accession>
<gene>
    <name evidence="5" type="primary">CCS1</name>
    <name evidence="5" type="ORF">OHK93_004164</name>
</gene>
<evidence type="ECO:0000313" key="5">
    <source>
        <dbReference type="EMBL" id="MDI1485975.1"/>
    </source>
</evidence>
<reference evidence="5" key="1">
    <citation type="journal article" date="2023" name="Genome Biol. Evol.">
        <title>First Whole Genome Sequence and Flow Cytometry Genome Size Data for the Lichen-Forming Fungus Ramalina farinacea (Ascomycota).</title>
        <authorList>
            <person name="Llewellyn T."/>
            <person name="Mian S."/>
            <person name="Hill R."/>
            <person name="Leitch I.J."/>
            <person name="Gaya E."/>
        </authorList>
    </citation>
    <scope>NUCLEOTIDE SEQUENCE</scope>
    <source>
        <strain evidence="5">LIQ254RAFAR</strain>
    </source>
</reference>
<dbReference type="Pfam" id="PF00403">
    <property type="entry name" value="HMA"/>
    <property type="match status" value="1"/>
</dbReference>
<feature type="domain" description="HMA" evidence="4">
    <location>
        <begin position="6"/>
        <end position="69"/>
    </location>
</feature>
<dbReference type="EMBL" id="JAPUFD010000002">
    <property type="protein sequence ID" value="MDI1485975.1"/>
    <property type="molecule type" value="Genomic_DNA"/>
</dbReference>
<dbReference type="InterPro" id="IPR036423">
    <property type="entry name" value="SOD-like_Cu/Zn_dom_sf"/>
</dbReference>
<dbReference type="GO" id="GO:0005507">
    <property type="term" value="F:copper ion binding"/>
    <property type="evidence" value="ECO:0007669"/>
    <property type="project" value="InterPro"/>
</dbReference>
<evidence type="ECO:0000256" key="1">
    <source>
        <dbReference type="ARBA" id="ARBA00001973"/>
    </source>
</evidence>
<dbReference type="Gene3D" id="2.60.40.200">
    <property type="entry name" value="Superoxide dismutase, copper/zinc binding domain"/>
    <property type="match status" value="1"/>
</dbReference>
<dbReference type="AlphaFoldDB" id="A0AA43QKH4"/>
<dbReference type="InterPro" id="IPR036163">
    <property type="entry name" value="HMA_dom_sf"/>
</dbReference>
<comment type="cofactor">
    <cofactor evidence="1">
        <name>Cu(2+)</name>
        <dbReference type="ChEBI" id="CHEBI:29036"/>
    </cofactor>
</comment>
<name>A0AA43QKH4_9LECA</name>
<evidence type="ECO:0000256" key="2">
    <source>
        <dbReference type="ARBA" id="ARBA00010636"/>
    </source>
</evidence>
<sequence length="249" mass="26258">MPTLPSYEATLSVPMTCEGCTSEISKALSTLPGIQSTSFSIPSKLVTVRGTDAPSQIIAAIQSTGRAAILRGSGNPNSAAVCILETPPPMEAPQTPQPSPVRGLARLIELGERMTMLDLTLTEMQKGRYRASVRVSGDISRGKGSMGGVFDGLEGDREGKIGELVVDGEGRGSLVGEIGWRVWEMVGRGVVVEKIEDANGRSKKNQGGGIAIGVIARSAGVWENDKVVCGCSGKTVWEERKEMVERGVS</sequence>
<evidence type="ECO:0000259" key="4">
    <source>
        <dbReference type="PROSITE" id="PS50846"/>
    </source>
</evidence>